<gene>
    <name evidence="2" type="ORF">PES01_03030</name>
</gene>
<comment type="caution">
    <text evidence="2">The sequence shown here is derived from an EMBL/GenBank/DDBJ whole genome shotgun (WGS) entry which is preliminary data.</text>
</comment>
<feature type="chain" id="PRO_5022160543" description="Exonuclease III" evidence="1">
    <location>
        <begin position="20"/>
        <end position="143"/>
    </location>
</feature>
<dbReference type="Proteomes" id="UP000321419">
    <property type="component" value="Unassembled WGS sequence"/>
</dbReference>
<evidence type="ECO:0000313" key="2">
    <source>
        <dbReference type="EMBL" id="GEK53458.1"/>
    </source>
</evidence>
<proteinExistence type="predicted"/>
<accession>A0A510XR12</accession>
<organism evidence="2 3">
    <name type="scientific">Pseudoalteromonas espejiana</name>
    <dbReference type="NCBI Taxonomy" id="28107"/>
    <lineage>
        <taxon>Bacteria</taxon>
        <taxon>Pseudomonadati</taxon>
        <taxon>Pseudomonadota</taxon>
        <taxon>Gammaproteobacteria</taxon>
        <taxon>Alteromonadales</taxon>
        <taxon>Pseudoalteromonadaceae</taxon>
        <taxon>Pseudoalteromonas</taxon>
    </lineage>
</organism>
<keyword evidence="3" id="KW-1185">Reference proteome</keyword>
<name>A0A510XR12_9GAMM</name>
<evidence type="ECO:0008006" key="4">
    <source>
        <dbReference type="Google" id="ProtNLM"/>
    </source>
</evidence>
<feature type="signal peptide" evidence="1">
    <location>
        <begin position="1"/>
        <end position="19"/>
    </location>
</feature>
<reference evidence="2 3" key="1">
    <citation type="submission" date="2019-07" db="EMBL/GenBank/DDBJ databases">
        <title>Whole genome shotgun sequence of Pseudoalteromonas espejiana NBRC 102222.</title>
        <authorList>
            <person name="Hosoyama A."/>
            <person name="Uohara A."/>
            <person name="Ohji S."/>
            <person name="Ichikawa N."/>
        </authorList>
    </citation>
    <scope>NUCLEOTIDE SEQUENCE [LARGE SCALE GENOMIC DNA]</scope>
    <source>
        <strain evidence="2 3">NBRC 102222</strain>
    </source>
</reference>
<sequence length="143" mass="15585">MKTQLLLATALLASASVSAQSNTYFSQDNKLESKLCVLSANEGFTAARKEAAQHGVYLSRFSKSVLCNGQDIRDIAKKATSSQVKESKVEVFAKDAHQETQLCMTALKKGLAPVRQKIGNLNSLKCNGQNVTEFVKRYQNAAI</sequence>
<dbReference type="OrthoDB" id="6322294at2"/>
<dbReference type="EMBL" id="BJUM01000003">
    <property type="protein sequence ID" value="GEK53458.1"/>
    <property type="molecule type" value="Genomic_DNA"/>
</dbReference>
<protein>
    <recommendedName>
        <fullName evidence="4">Exonuclease III</fullName>
    </recommendedName>
</protein>
<evidence type="ECO:0000256" key="1">
    <source>
        <dbReference type="SAM" id="SignalP"/>
    </source>
</evidence>
<keyword evidence="1" id="KW-0732">Signal</keyword>
<dbReference type="AlphaFoldDB" id="A0A510XR12"/>
<evidence type="ECO:0000313" key="3">
    <source>
        <dbReference type="Proteomes" id="UP000321419"/>
    </source>
</evidence>
<dbReference type="RefSeq" id="WP_089347450.1">
    <property type="nucleotide sequence ID" value="NZ_BJUM01000003.1"/>
</dbReference>